<dbReference type="PANTHER" id="PTHR34002">
    <property type="entry name" value="BLR1656 PROTEIN"/>
    <property type="match status" value="1"/>
</dbReference>
<dbReference type="SUPFAM" id="SSF49899">
    <property type="entry name" value="Concanavalin A-like lectins/glucanases"/>
    <property type="match status" value="1"/>
</dbReference>
<dbReference type="GO" id="GO:0000272">
    <property type="term" value="P:polysaccharide catabolic process"/>
    <property type="evidence" value="ECO:0007669"/>
    <property type="project" value="UniProtKB-KW"/>
</dbReference>
<reference evidence="4 5" key="1">
    <citation type="submission" date="2018-08" db="EMBL/GenBank/DDBJ databases">
        <authorList>
            <person name="Khan S.A."/>
            <person name="Jeon C.O."/>
            <person name="Chun B.H."/>
            <person name="Jeong S.E."/>
        </authorList>
    </citation>
    <scope>NUCLEOTIDE SEQUENCE [LARGE SCALE GENOMIC DNA]</scope>
    <source>
        <strain evidence="4 5">S-16</strain>
    </source>
</reference>
<organism evidence="4 5">
    <name type="scientific">Piscinibacter terrae</name>
    <dbReference type="NCBI Taxonomy" id="2496871"/>
    <lineage>
        <taxon>Bacteria</taxon>
        <taxon>Pseudomonadati</taxon>
        <taxon>Pseudomonadota</taxon>
        <taxon>Betaproteobacteria</taxon>
        <taxon>Burkholderiales</taxon>
        <taxon>Sphaerotilaceae</taxon>
        <taxon>Piscinibacter</taxon>
    </lineage>
</organism>
<dbReference type="GO" id="GO:0008810">
    <property type="term" value="F:cellulase activity"/>
    <property type="evidence" value="ECO:0007669"/>
    <property type="project" value="InterPro"/>
</dbReference>
<comment type="caution">
    <text evidence="4">The sequence shown here is derived from an EMBL/GenBank/DDBJ whole genome shotgun (WGS) entry which is preliminary data.</text>
</comment>
<dbReference type="InterPro" id="IPR013320">
    <property type="entry name" value="ConA-like_dom_sf"/>
</dbReference>
<gene>
    <name evidence="4" type="ORF">DZC73_13975</name>
</gene>
<feature type="signal peptide" evidence="3">
    <location>
        <begin position="1"/>
        <end position="24"/>
    </location>
</feature>
<dbReference type="Proteomes" id="UP000267464">
    <property type="component" value="Unassembled WGS sequence"/>
</dbReference>
<dbReference type="OrthoDB" id="5705178at2"/>
<protein>
    <recommendedName>
        <fullName evidence="6">Glycosyl hydrolase family 12</fullName>
    </recommendedName>
</protein>
<keyword evidence="5" id="KW-1185">Reference proteome</keyword>
<evidence type="ECO:0000256" key="1">
    <source>
        <dbReference type="ARBA" id="ARBA00005519"/>
    </source>
</evidence>
<keyword evidence="3" id="KW-0732">Signal</keyword>
<accession>A0A3N7HQA1</accession>
<dbReference type="RefSeq" id="WP_124540928.1">
    <property type="nucleotide sequence ID" value="NZ_QUSW01000003.1"/>
</dbReference>
<evidence type="ECO:0000313" key="5">
    <source>
        <dbReference type="Proteomes" id="UP000267464"/>
    </source>
</evidence>
<keyword evidence="2" id="KW-0326">Glycosidase</keyword>
<evidence type="ECO:0000313" key="4">
    <source>
        <dbReference type="EMBL" id="RQP24397.1"/>
    </source>
</evidence>
<keyword evidence="2" id="KW-0378">Hydrolase</keyword>
<evidence type="ECO:0000256" key="3">
    <source>
        <dbReference type="SAM" id="SignalP"/>
    </source>
</evidence>
<evidence type="ECO:0000256" key="2">
    <source>
        <dbReference type="RuleBase" id="RU361163"/>
    </source>
</evidence>
<dbReference type="PROSITE" id="PS51257">
    <property type="entry name" value="PROKAR_LIPOPROTEIN"/>
    <property type="match status" value="1"/>
</dbReference>
<proteinExistence type="inferred from homology"/>
<dbReference type="AlphaFoldDB" id="A0A3N7HQA1"/>
<reference evidence="4 5" key="2">
    <citation type="submission" date="2018-12" db="EMBL/GenBank/DDBJ databases">
        <title>Rhizobacter gummiphilus sp. nov., a rubber-degrading bacterium isolated from the soil of a botanical garden in Japan.</title>
        <authorList>
            <person name="Shunsuke S.S."/>
        </authorList>
    </citation>
    <scope>NUCLEOTIDE SEQUENCE [LARGE SCALE GENOMIC DNA]</scope>
    <source>
        <strain evidence="4 5">S-16</strain>
    </source>
</reference>
<comment type="similarity">
    <text evidence="1 2">Belongs to the glycosyl hydrolase 12 (cellulase H) family.</text>
</comment>
<dbReference type="Pfam" id="PF01670">
    <property type="entry name" value="Glyco_hydro_12"/>
    <property type="match status" value="1"/>
</dbReference>
<dbReference type="InterPro" id="IPR002594">
    <property type="entry name" value="GH12"/>
</dbReference>
<sequence length="280" mass="30990">MYRLSALCAAALLAACSNVPSPEAATQAQGAPGRHLPDVQAQCRNGDTQVIGAYKYENNMWGADKARGFTPEQCLLTRTVNGSKQVGWTWYWPGMDRSVFAYPQIMWGWKPWSGGKPSDARFPMRVGDLKSLTMDFDVQTDARGTYNLAPEIWLTRSGAWSDAPNPKLITTEIMFWMDYQQGATPAGSIVDRPVINGVTYELWKMDNIGNKGDGTGWTIYSFKSPTIQHTGRIDIQALLAYMVAKGWASKDEYVASVEFGNEVMGGSGTTWVKRFEVTAN</sequence>
<dbReference type="InterPro" id="IPR013319">
    <property type="entry name" value="GH11/12"/>
</dbReference>
<keyword evidence="2" id="KW-0624">Polysaccharide degradation</keyword>
<feature type="chain" id="PRO_5018313302" description="Glycosyl hydrolase family 12" evidence="3">
    <location>
        <begin position="25"/>
        <end position="280"/>
    </location>
</feature>
<dbReference type="PANTHER" id="PTHR34002:SF9">
    <property type="entry name" value="XYLOGLUCAN-SPECIFIC ENDO-BETA-1,4-GLUCANASE A"/>
    <property type="match status" value="1"/>
</dbReference>
<name>A0A3N7HQA1_9BURK</name>
<keyword evidence="2" id="KW-0119">Carbohydrate metabolism</keyword>
<dbReference type="Gene3D" id="2.60.120.180">
    <property type="match status" value="1"/>
</dbReference>
<dbReference type="EMBL" id="QUSW01000003">
    <property type="protein sequence ID" value="RQP24397.1"/>
    <property type="molecule type" value="Genomic_DNA"/>
</dbReference>
<evidence type="ECO:0008006" key="6">
    <source>
        <dbReference type="Google" id="ProtNLM"/>
    </source>
</evidence>